<sequence>MRFARILCCAALAVCAFGVRAQQVMLDKVVAVVGGSSITYSEVENTARRLTESRREQGYTSDRDPMNEALEQLMMQKLLYNQALIDSVEIMKTDIMARVEEEVQDMIAREGTIPAVEAKMHNPIFNIRENLRRRYEEEAYASGMQREVIGKVTIIPGEVERFYRQTDKDSLPVIGDQYVYAHITKFPKSIDEAKRRARERLLEMRERIITGDAKFDLLARIYSVDGSALHGGEMEPATLQTFVQPFADALSELKPGQISEVVETQYGFHLIQLIDKKGNLYHCRHILIRPTYTTEELSEPDRQLDSIAELIRADSLTFEEAALRFSDDPYSRQNGGIVTNHELLEHYNANDARYTATKFLKEDFGNMGPSAIADFRTLSQLKVGDISPAYQTQDMNGNQLSKIVKLVQIIPTHVASLNEDYLRLEQMALNRKQEKVFGEWLSKKIDGMYVYIDPEFRDGEFANKHWVK</sequence>
<gene>
    <name evidence="1" type="ORF">A5CBH24_03660</name>
</gene>
<dbReference type="PANTHER" id="PTHR47637">
    <property type="entry name" value="CHAPERONE SURA"/>
    <property type="match status" value="1"/>
</dbReference>
<reference evidence="2" key="1">
    <citation type="submission" date="2019-06" db="EMBL/GenBank/DDBJ databases">
        <title>Alistipes onderdonkii subsp. vulgaris subsp. nov., Alistipes dispar sp. nov. and Alistipes communis sp. nov., isolated from human faeces, and creation of Alistipes onderdonkii subsp. onderdonkii subsp. nov.</title>
        <authorList>
            <person name="Sakamoto M."/>
            <person name="Ikeyama N."/>
            <person name="Ogata Y."/>
            <person name="Suda W."/>
            <person name="Iino T."/>
            <person name="Hattori M."/>
            <person name="Ohkuma M."/>
        </authorList>
    </citation>
    <scope>NUCLEOTIDE SEQUENCE [LARGE SCALE GENOMIC DNA]</scope>
    <source>
        <strain evidence="2">5CBH24</strain>
    </source>
</reference>
<dbReference type="PROSITE" id="PS50198">
    <property type="entry name" value="PPIC_PPIASE_2"/>
    <property type="match status" value="2"/>
</dbReference>
<dbReference type="SUPFAM" id="SSF54534">
    <property type="entry name" value="FKBP-like"/>
    <property type="match status" value="2"/>
</dbReference>
<dbReference type="InterPro" id="IPR000297">
    <property type="entry name" value="PPIase_PpiC"/>
</dbReference>
<dbReference type="Proteomes" id="UP000318946">
    <property type="component" value="Chromosome"/>
</dbReference>
<dbReference type="GeneID" id="78341088"/>
<dbReference type="KEGG" id="acou:A5CBH24_03660"/>
<keyword evidence="1" id="KW-0413">Isomerase</keyword>
<keyword evidence="2" id="KW-1185">Reference proteome</keyword>
<organism evidence="1 2">
    <name type="scientific">Alistipes communis</name>
    <dbReference type="NCBI Taxonomy" id="2585118"/>
    <lineage>
        <taxon>Bacteria</taxon>
        <taxon>Pseudomonadati</taxon>
        <taxon>Bacteroidota</taxon>
        <taxon>Bacteroidia</taxon>
        <taxon>Bacteroidales</taxon>
        <taxon>Rikenellaceae</taxon>
        <taxon>Alistipes</taxon>
    </lineage>
</organism>
<dbReference type="OrthoDB" id="14196at2"/>
<evidence type="ECO:0000313" key="2">
    <source>
        <dbReference type="Proteomes" id="UP000318946"/>
    </source>
</evidence>
<dbReference type="AlphaFoldDB" id="A0A4Y1WPL6"/>
<protein>
    <submittedName>
        <fullName evidence="1">Peptidylprolyl isomerase</fullName>
    </submittedName>
</protein>
<proteinExistence type="predicted"/>
<dbReference type="InterPro" id="IPR050280">
    <property type="entry name" value="OMP_Chaperone_SurA"/>
</dbReference>
<accession>A0A4Y1XQU0</accession>
<dbReference type="PANTHER" id="PTHR47637:SF1">
    <property type="entry name" value="CHAPERONE SURA"/>
    <property type="match status" value="1"/>
</dbReference>
<dbReference type="Pfam" id="PF00639">
    <property type="entry name" value="Rotamase"/>
    <property type="match status" value="2"/>
</dbReference>
<dbReference type="Gene3D" id="1.10.4030.10">
    <property type="entry name" value="Porin chaperone SurA, peptide-binding domain"/>
    <property type="match status" value="1"/>
</dbReference>
<name>A0A4Y1WPL6_9BACT</name>
<dbReference type="EMBL" id="AP019735">
    <property type="protein sequence ID" value="BBL03053.1"/>
    <property type="molecule type" value="Genomic_DNA"/>
</dbReference>
<dbReference type="SUPFAM" id="SSF109998">
    <property type="entry name" value="Triger factor/SurA peptide-binding domain-like"/>
    <property type="match status" value="1"/>
</dbReference>
<dbReference type="GO" id="GO:0003755">
    <property type="term" value="F:peptidyl-prolyl cis-trans isomerase activity"/>
    <property type="evidence" value="ECO:0007669"/>
    <property type="project" value="InterPro"/>
</dbReference>
<accession>A0A4Y1WPL6</accession>
<dbReference type="RefSeq" id="WP_026075041.1">
    <property type="nucleotide sequence ID" value="NZ_AP019735.1"/>
</dbReference>
<evidence type="ECO:0000313" key="1">
    <source>
        <dbReference type="EMBL" id="BBL03053.1"/>
    </source>
</evidence>
<dbReference type="InterPro" id="IPR027304">
    <property type="entry name" value="Trigger_fact/SurA_dom_sf"/>
</dbReference>
<dbReference type="Gene3D" id="3.10.50.40">
    <property type="match status" value="2"/>
</dbReference>
<dbReference type="InterPro" id="IPR046357">
    <property type="entry name" value="PPIase_dom_sf"/>
</dbReference>